<reference evidence="2" key="1">
    <citation type="submission" date="2015-06" db="EMBL/GenBank/DDBJ databases">
        <title>Expansion of signal transduction pathways in fungi by whole-genome duplication.</title>
        <authorList>
            <consortium name="DOE Joint Genome Institute"/>
            <person name="Corrochano L.M."/>
            <person name="Kuo A."/>
            <person name="Marcet-Houben M."/>
            <person name="Polaino S."/>
            <person name="Salamov A."/>
            <person name="Villalobos J.M."/>
            <person name="Alvarez M.I."/>
            <person name="Avalos J."/>
            <person name="Benito E.P."/>
            <person name="Benoit I."/>
            <person name="Burger G."/>
            <person name="Camino L.P."/>
            <person name="Canovas D."/>
            <person name="Cerda-Olmedo E."/>
            <person name="Cheng J.-F."/>
            <person name="Dominguez A."/>
            <person name="Elias M."/>
            <person name="Eslava A.P."/>
            <person name="Glaser F."/>
            <person name="Grimwood J."/>
            <person name="Gutierrez G."/>
            <person name="Heitman J."/>
            <person name="Henrissat B."/>
            <person name="Iturriaga E.A."/>
            <person name="Lang B.F."/>
            <person name="Lavin J.L."/>
            <person name="Lee S."/>
            <person name="Li W."/>
            <person name="Lindquist E."/>
            <person name="Lopez-Garcia S."/>
            <person name="Luque E.M."/>
            <person name="Marcos A.T."/>
            <person name="Martin J."/>
            <person name="McCluskey K."/>
            <person name="Medina H.R."/>
            <person name="Miralles-Duran A."/>
            <person name="Miyazaki A."/>
            <person name="Munoz-Torres E."/>
            <person name="Oguiza J.A."/>
            <person name="Ohm R."/>
            <person name="Olmedo M."/>
            <person name="Orejas M."/>
            <person name="Ortiz-Castellanos L."/>
            <person name="Pisabarro A.G."/>
            <person name="Rodriguez-Romero J."/>
            <person name="Ruiz-Herrera J."/>
            <person name="Ruiz-Vazquez R."/>
            <person name="Sanz C."/>
            <person name="Schackwitz W."/>
            <person name="Schmutz J."/>
            <person name="Shahriari M."/>
            <person name="Shelest E."/>
            <person name="Silva-Franco F."/>
            <person name="Soanes D."/>
            <person name="Syed K."/>
            <person name="Tagua V.G."/>
            <person name="Talbot N.J."/>
            <person name="Thon M."/>
            <person name="De vries R.P."/>
            <person name="Wiebenga A."/>
            <person name="Yadav J.S."/>
            <person name="Braun E.L."/>
            <person name="Baker S."/>
            <person name="Garre V."/>
            <person name="Horwitz B."/>
            <person name="Torres-Martinez S."/>
            <person name="Idnurm A."/>
            <person name="Herrera-Estrella A."/>
            <person name="Gabaldon T."/>
            <person name="Grigoriev I.V."/>
        </authorList>
    </citation>
    <scope>NUCLEOTIDE SEQUENCE [LARGE SCALE GENOMIC DNA]</scope>
    <source>
        <strain evidence="2">NRRL 1555(-)</strain>
    </source>
</reference>
<dbReference type="Proteomes" id="UP000077315">
    <property type="component" value="Unassembled WGS sequence"/>
</dbReference>
<protein>
    <submittedName>
        <fullName evidence="1">Uncharacterized protein</fullName>
    </submittedName>
</protein>
<sequence>MYTVYAMYAMYIIWGQECAYSNGARCAYKEWGQGVFYYTFSISIITLLKLKQNNEVSNSIDEHNLDIQVAQLSVTEDIDMRKVPTLNREILEIRFNEDSTSESKEICIQRSIQVTQRKFVLLCKELNDIALDDDLREEQLVAKINNSQTEGVNRTSESDRMSSRRTSSFINYTFSLEDIPRFQLSNMNKLYFLSKVVYDNVNAFNSAYEFFMSTAGLDCKSRWKSFINREFFEIFRFSEKKYTEQFISSYSEKLRVRFSSVGGALSSKCIDVFCFALMPQDSSKPPPEYYSTLFGSGPTALS</sequence>
<dbReference type="RefSeq" id="XP_018298248.1">
    <property type="nucleotide sequence ID" value="XM_018434757.1"/>
</dbReference>
<evidence type="ECO:0000313" key="2">
    <source>
        <dbReference type="Proteomes" id="UP000077315"/>
    </source>
</evidence>
<dbReference type="AlphaFoldDB" id="A0A167QSY3"/>
<keyword evidence="2" id="KW-1185">Reference proteome</keyword>
<organism evidence="1 2">
    <name type="scientific">Phycomyces blakesleeanus (strain ATCC 8743b / DSM 1359 / FGSC 10004 / NBRC 33097 / NRRL 1555)</name>
    <dbReference type="NCBI Taxonomy" id="763407"/>
    <lineage>
        <taxon>Eukaryota</taxon>
        <taxon>Fungi</taxon>
        <taxon>Fungi incertae sedis</taxon>
        <taxon>Mucoromycota</taxon>
        <taxon>Mucoromycotina</taxon>
        <taxon>Mucoromycetes</taxon>
        <taxon>Mucorales</taxon>
        <taxon>Phycomycetaceae</taxon>
        <taxon>Phycomyces</taxon>
    </lineage>
</organism>
<gene>
    <name evidence="1" type="ORF">PHYBLDRAFT_163237</name>
</gene>
<accession>A0A167QSY3</accession>
<proteinExistence type="predicted"/>
<name>A0A167QSY3_PHYB8</name>
<dbReference type="GeneID" id="28995663"/>
<evidence type="ECO:0000313" key="1">
    <source>
        <dbReference type="EMBL" id="OAD80208.1"/>
    </source>
</evidence>
<dbReference type="VEuPathDB" id="FungiDB:PHYBLDRAFT_163237"/>
<dbReference type="EMBL" id="KV440972">
    <property type="protein sequence ID" value="OAD80208.1"/>
    <property type="molecule type" value="Genomic_DNA"/>
</dbReference>
<dbReference type="InParanoid" id="A0A167QSY3"/>